<gene>
    <name evidence="2" type="ORF">ACFYG5_11190</name>
</gene>
<feature type="transmembrane region" description="Helical" evidence="1">
    <location>
        <begin position="129"/>
        <end position="150"/>
    </location>
</feature>
<keyword evidence="1" id="KW-0472">Membrane</keyword>
<dbReference type="EMBL" id="CP170721">
    <property type="protein sequence ID" value="XIA17132.1"/>
    <property type="molecule type" value="Genomic_DNA"/>
</dbReference>
<name>A0AB74UPG9_9GAMM</name>
<feature type="transmembrane region" description="Helical" evidence="1">
    <location>
        <begin position="201"/>
        <end position="224"/>
    </location>
</feature>
<feature type="transmembrane region" description="Helical" evidence="1">
    <location>
        <begin position="231"/>
        <end position="254"/>
    </location>
</feature>
<feature type="transmembrane region" description="Helical" evidence="1">
    <location>
        <begin position="12"/>
        <end position="32"/>
    </location>
</feature>
<sequence>MKRAGGHRSDLAAVIGAGMWVLHPLFVSTTLYVVQREAMLPATFTLLGLLAWLHGRTALAGGQTWRGTLWIALGLGGCTVLGVLSKANGILLPALALVVEHVFLRSTSPRSQPAFASKQQRAYRRCMELFGWLPTALVTGYLLHQGWIGFTRGVSSVRPWTLGQRLLSEPRVLMDYFDLLWLPRPFTPGLFNDQVQASTSLWSPATTLPALLAIVALIAGAWLLRRRWPAAALAILFYFVGQSLESSTVALELFFEHRNYLPALLMFWPLALWLCSVRAAPAAGRIEGDSTLHENDEEKAVIRTSPANPAPFDHRIQFAKWGLAAVILAGLGLMTHARASLWGNSHDQALLWARLNPQSPRAQANAAQLEMSAGEPVQAIHRLLEPLAKAPDQVQLALNLFGAQCLLGHVDARTLEASRHALRTTRDPGTLLVNWFERAMDQAAHPSCPQLTYATLGSLLQAALANPHLADNPGRQQDLHYLLGHLALRQGDANTALAEFNQALDKQVRVSAALKQAALLGASGFPRQGLAHLDHMAIEPEQAYETGFGMPRIHAWVLRHQHYWPKELAHLRATLRDDAAHQSHATE</sequence>
<accession>A0AB74UPG9</accession>
<keyword evidence="1" id="KW-1133">Transmembrane helix</keyword>
<keyword evidence="1" id="KW-0812">Transmembrane</keyword>
<feature type="transmembrane region" description="Helical" evidence="1">
    <location>
        <begin position="38"/>
        <end position="55"/>
    </location>
</feature>
<organism evidence="2">
    <name type="scientific">Rhodanobacter sp. FW102-FHT14D07</name>
    <dbReference type="NCBI Taxonomy" id="3351462"/>
    <lineage>
        <taxon>Bacteria</taxon>
        <taxon>Pseudomonadati</taxon>
        <taxon>Pseudomonadota</taxon>
        <taxon>Gammaproteobacteria</taxon>
        <taxon>Lysobacterales</taxon>
        <taxon>Rhodanobacteraceae</taxon>
        <taxon>Rhodanobacter</taxon>
    </lineage>
</organism>
<dbReference type="SUPFAM" id="SSF48452">
    <property type="entry name" value="TPR-like"/>
    <property type="match status" value="1"/>
</dbReference>
<evidence type="ECO:0000313" key="2">
    <source>
        <dbReference type="EMBL" id="XIA17132.1"/>
    </source>
</evidence>
<feature type="transmembrane region" description="Helical" evidence="1">
    <location>
        <begin position="67"/>
        <end position="84"/>
    </location>
</feature>
<feature type="transmembrane region" description="Helical" evidence="1">
    <location>
        <begin position="90"/>
        <end position="108"/>
    </location>
</feature>
<proteinExistence type="predicted"/>
<dbReference type="Gene3D" id="1.25.40.10">
    <property type="entry name" value="Tetratricopeptide repeat domain"/>
    <property type="match status" value="1"/>
</dbReference>
<dbReference type="InterPro" id="IPR011990">
    <property type="entry name" value="TPR-like_helical_dom_sf"/>
</dbReference>
<dbReference type="RefSeq" id="WP_395117124.1">
    <property type="nucleotide sequence ID" value="NZ_CP170721.1"/>
</dbReference>
<dbReference type="AlphaFoldDB" id="A0AB74UPG9"/>
<protein>
    <submittedName>
        <fullName evidence="2">Tetratricopeptide repeat protein</fullName>
    </submittedName>
</protein>
<evidence type="ECO:0000256" key="1">
    <source>
        <dbReference type="SAM" id="Phobius"/>
    </source>
</evidence>
<reference evidence="2" key="1">
    <citation type="submission" date="2024-10" db="EMBL/GenBank/DDBJ databases">
        <authorList>
            <person name="Lesea H.P."/>
            <person name="Kuehl J.V."/>
            <person name="Chandonia J.-M."/>
        </authorList>
    </citation>
    <scope>NUCLEOTIDE SEQUENCE</scope>
    <source>
        <strain evidence="2">FW102-FHT14D07</strain>
    </source>
</reference>